<dbReference type="GO" id="GO:0016209">
    <property type="term" value="F:antioxidant activity"/>
    <property type="evidence" value="ECO:0007669"/>
    <property type="project" value="InterPro"/>
</dbReference>
<name>A0A5C7FBV4_9BACT</name>
<keyword evidence="8" id="KW-1185">Reference proteome</keyword>
<dbReference type="PANTHER" id="PTHR42852">
    <property type="entry name" value="THIOL:DISULFIDE INTERCHANGE PROTEIN DSBE"/>
    <property type="match status" value="1"/>
</dbReference>
<dbReference type="InterPro" id="IPR050553">
    <property type="entry name" value="Thioredoxin_ResA/DsbE_sf"/>
</dbReference>
<keyword evidence="2" id="KW-0201">Cytochrome c-type biogenesis</keyword>
<evidence type="ECO:0000313" key="8">
    <source>
        <dbReference type="Proteomes" id="UP000321907"/>
    </source>
</evidence>
<dbReference type="GO" id="GO:0030313">
    <property type="term" value="C:cell envelope"/>
    <property type="evidence" value="ECO:0007669"/>
    <property type="project" value="UniProtKB-SubCell"/>
</dbReference>
<gene>
    <name evidence="7" type="ORF">FUA23_18100</name>
</gene>
<sequence length="373" mass="40486">MNMKFSSLLALLAISMTLFTCQSGGVATSGTLIKGELTNAANLNVYLDRVGINTANEVLANTPVDGNGNFAFGFVDGLKPGIYQIRVGAQKAVIALDEDDHQIEIKGDVAEFGKYNFDISGSEDAEEMVAVMKNLNQGTVKIEDIEEIVKTVDNPETGAFIAFNTLSRAGAAGMPVHAEALKRLPASSPLQANYASFVRAMQGQIAQQQASETIRVGMPAPDISLPSPTGEKYTLSDLKGQVVLLDFWASWCGPCRRENPNVVKVYDKYKKDGFTIYSVSLDGLDSRRTANMTPEQIAQGQEGQKKRWTDAIARDQLSWPYHVSELTKWESTAGRLYGVRGIPKTFLIDREGKIAAVGLRGAASIEKALQEVI</sequence>
<dbReference type="AlphaFoldDB" id="A0A5C7FBV4"/>
<dbReference type="InterPro" id="IPR036249">
    <property type="entry name" value="Thioredoxin-like_sf"/>
</dbReference>
<comment type="caution">
    <text evidence="7">The sequence shown here is derived from an EMBL/GenBank/DDBJ whole genome shotgun (WGS) entry which is preliminary data.</text>
</comment>
<evidence type="ECO:0000256" key="3">
    <source>
        <dbReference type="ARBA" id="ARBA00023157"/>
    </source>
</evidence>
<dbReference type="InterPro" id="IPR013766">
    <property type="entry name" value="Thioredoxin_domain"/>
</dbReference>
<dbReference type="Proteomes" id="UP000321907">
    <property type="component" value="Unassembled WGS sequence"/>
</dbReference>
<feature type="domain" description="Thioredoxin" evidence="6">
    <location>
        <begin position="214"/>
        <end position="373"/>
    </location>
</feature>
<comment type="subcellular location">
    <subcellularLocation>
        <location evidence="1">Cell envelope</location>
    </subcellularLocation>
</comment>
<dbReference type="Gene3D" id="3.40.30.10">
    <property type="entry name" value="Glutaredoxin"/>
    <property type="match status" value="1"/>
</dbReference>
<dbReference type="InterPro" id="IPR000866">
    <property type="entry name" value="AhpC/TSA"/>
</dbReference>
<dbReference type="PROSITE" id="PS00194">
    <property type="entry name" value="THIOREDOXIN_1"/>
    <property type="match status" value="1"/>
</dbReference>
<dbReference type="InterPro" id="IPR017937">
    <property type="entry name" value="Thioredoxin_CS"/>
</dbReference>
<evidence type="ECO:0000256" key="5">
    <source>
        <dbReference type="SAM" id="SignalP"/>
    </source>
</evidence>
<feature type="chain" id="PRO_5022907108" evidence="5">
    <location>
        <begin position="21"/>
        <end position="373"/>
    </location>
</feature>
<evidence type="ECO:0000259" key="6">
    <source>
        <dbReference type="PROSITE" id="PS51352"/>
    </source>
</evidence>
<proteinExistence type="predicted"/>
<dbReference type="SUPFAM" id="SSF52833">
    <property type="entry name" value="Thioredoxin-like"/>
    <property type="match status" value="1"/>
</dbReference>
<feature type="signal peptide" evidence="5">
    <location>
        <begin position="1"/>
        <end position="20"/>
    </location>
</feature>
<reference evidence="7 8" key="1">
    <citation type="submission" date="2019-08" db="EMBL/GenBank/DDBJ databases">
        <title>Lewinella sp. strain SSH13 Genome sequencing and assembly.</title>
        <authorList>
            <person name="Kim I."/>
        </authorList>
    </citation>
    <scope>NUCLEOTIDE SEQUENCE [LARGE SCALE GENOMIC DNA]</scope>
    <source>
        <strain evidence="7 8">SSH13</strain>
    </source>
</reference>
<evidence type="ECO:0000313" key="7">
    <source>
        <dbReference type="EMBL" id="TXF87613.1"/>
    </source>
</evidence>
<dbReference type="PANTHER" id="PTHR42852:SF6">
    <property type="entry name" value="THIOL:DISULFIDE INTERCHANGE PROTEIN DSBE"/>
    <property type="match status" value="1"/>
</dbReference>
<dbReference type="CDD" id="cd02966">
    <property type="entry name" value="TlpA_like_family"/>
    <property type="match status" value="1"/>
</dbReference>
<organism evidence="7 8">
    <name type="scientific">Neolewinella aurantiaca</name>
    <dbReference type="NCBI Taxonomy" id="2602767"/>
    <lineage>
        <taxon>Bacteria</taxon>
        <taxon>Pseudomonadati</taxon>
        <taxon>Bacteroidota</taxon>
        <taxon>Saprospiria</taxon>
        <taxon>Saprospirales</taxon>
        <taxon>Lewinellaceae</taxon>
        <taxon>Neolewinella</taxon>
    </lineage>
</organism>
<protein>
    <submittedName>
        <fullName evidence="7">AhpC/TSA family protein</fullName>
    </submittedName>
</protein>
<accession>A0A5C7FBV4</accession>
<dbReference type="Pfam" id="PF00578">
    <property type="entry name" value="AhpC-TSA"/>
    <property type="match status" value="1"/>
</dbReference>
<evidence type="ECO:0000256" key="1">
    <source>
        <dbReference type="ARBA" id="ARBA00004196"/>
    </source>
</evidence>
<keyword evidence="4" id="KW-0676">Redox-active center</keyword>
<evidence type="ECO:0000256" key="4">
    <source>
        <dbReference type="ARBA" id="ARBA00023284"/>
    </source>
</evidence>
<dbReference type="GO" id="GO:0017004">
    <property type="term" value="P:cytochrome complex assembly"/>
    <property type="evidence" value="ECO:0007669"/>
    <property type="project" value="UniProtKB-KW"/>
</dbReference>
<dbReference type="PROSITE" id="PS51352">
    <property type="entry name" value="THIOREDOXIN_2"/>
    <property type="match status" value="1"/>
</dbReference>
<dbReference type="GO" id="GO:0016491">
    <property type="term" value="F:oxidoreductase activity"/>
    <property type="evidence" value="ECO:0007669"/>
    <property type="project" value="InterPro"/>
</dbReference>
<keyword evidence="3" id="KW-1015">Disulfide bond</keyword>
<evidence type="ECO:0000256" key="2">
    <source>
        <dbReference type="ARBA" id="ARBA00022748"/>
    </source>
</evidence>
<keyword evidence="5" id="KW-0732">Signal</keyword>
<dbReference type="OrthoDB" id="750178at2"/>
<dbReference type="EMBL" id="VOXD01000034">
    <property type="protein sequence ID" value="TXF87613.1"/>
    <property type="molecule type" value="Genomic_DNA"/>
</dbReference>